<dbReference type="InterPro" id="IPR027417">
    <property type="entry name" value="P-loop_NTPase"/>
</dbReference>
<protein>
    <submittedName>
        <fullName evidence="2">Sporulation initiation inhibitor protein soj</fullName>
    </submittedName>
</protein>
<dbReference type="InterPro" id="IPR050678">
    <property type="entry name" value="DNA_Partitioning_ATPase"/>
</dbReference>
<gene>
    <name evidence="2" type="primary">soj</name>
    <name evidence="2" type="ORF">ASN18_1713</name>
</gene>
<evidence type="ECO:0000259" key="1">
    <source>
        <dbReference type="Pfam" id="PF13614"/>
    </source>
</evidence>
<dbReference type="SUPFAM" id="SSF52540">
    <property type="entry name" value="P-loop containing nucleoside triphosphate hydrolases"/>
    <property type="match status" value="1"/>
</dbReference>
<dbReference type="RefSeq" id="WP_085052332.1">
    <property type="nucleotide sequence ID" value="NZ_LNQR01000060.1"/>
</dbReference>
<dbReference type="CDD" id="cd02042">
    <property type="entry name" value="ParAB_family"/>
    <property type="match status" value="1"/>
</dbReference>
<proteinExistence type="predicted"/>
<dbReference type="EMBL" id="LNQR01000060">
    <property type="protein sequence ID" value="KWT85579.1"/>
    <property type="molecule type" value="Genomic_DNA"/>
</dbReference>
<keyword evidence="3" id="KW-1185">Reference proteome</keyword>
<dbReference type="Pfam" id="PF13614">
    <property type="entry name" value="AAA_31"/>
    <property type="match status" value="1"/>
</dbReference>
<organism evidence="2 3">
    <name type="scientific">Candidatus Magnetominusculus xianensis</name>
    <dbReference type="NCBI Taxonomy" id="1748249"/>
    <lineage>
        <taxon>Bacteria</taxon>
        <taxon>Pseudomonadati</taxon>
        <taxon>Nitrospirota</taxon>
        <taxon>Nitrospiria</taxon>
        <taxon>Nitrospirales</taxon>
        <taxon>Nitrospiraceae</taxon>
        <taxon>Candidatus Magnetominusculus</taxon>
    </lineage>
</organism>
<accession>A0ABR5SGP1</accession>
<sequence length="252" mass="27524">MGRIISIANQKGGVGKTTTAINLAASIALAGEDILIVDTDPQCNSTSGVGIDKRHITKGIYDVYTSKYAIADTIAATPFEHLFIVPCTVDLLAVEIELVSKKRREWVLSDALNSIRHQYKYILIDCPPSLGLLTLNALTASDSVIIPVQCEYYALEGLSMLTRTISLVQKSFNPSLSIEGILLTMYDMRNSLSAQVAAEVRTHFNEKVYTTIIPRNVTLAESPGHSKPALHYDVRSKGAQAYLALAREVLVE</sequence>
<dbReference type="InterPro" id="IPR025669">
    <property type="entry name" value="AAA_dom"/>
</dbReference>
<dbReference type="Proteomes" id="UP000060487">
    <property type="component" value="Unassembled WGS sequence"/>
</dbReference>
<name>A0ABR5SGP1_9BACT</name>
<comment type="caution">
    <text evidence="2">The sequence shown here is derived from an EMBL/GenBank/DDBJ whole genome shotgun (WGS) entry which is preliminary data.</text>
</comment>
<evidence type="ECO:0000313" key="2">
    <source>
        <dbReference type="EMBL" id="KWT85579.1"/>
    </source>
</evidence>
<dbReference type="PANTHER" id="PTHR13696:SF52">
    <property type="entry name" value="PARA FAMILY PROTEIN CT_582"/>
    <property type="match status" value="1"/>
</dbReference>
<evidence type="ECO:0000313" key="3">
    <source>
        <dbReference type="Proteomes" id="UP000060487"/>
    </source>
</evidence>
<dbReference type="PANTHER" id="PTHR13696">
    <property type="entry name" value="P-LOOP CONTAINING NUCLEOSIDE TRIPHOSPHATE HYDROLASE"/>
    <property type="match status" value="1"/>
</dbReference>
<feature type="domain" description="AAA" evidence="1">
    <location>
        <begin position="3"/>
        <end position="178"/>
    </location>
</feature>
<dbReference type="Gene3D" id="3.40.50.300">
    <property type="entry name" value="P-loop containing nucleotide triphosphate hydrolases"/>
    <property type="match status" value="1"/>
</dbReference>
<reference evidence="2 3" key="1">
    <citation type="submission" date="2015-11" db="EMBL/GenBank/DDBJ databases">
        <authorList>
            <person name="Lin W."/>
        </authorList>
    </citation>
    <scope>NUCLEOTIDE SEQUENCE [LARGE SCALE GENOMIC DNA]</scope>
    <source>
        <strain evidence="2 3">HCH-1</strain>
    </source>
</reference>